<feature type="region of interest" description="Disordered" evidence="7">
    <location>
        <begin position="318"/>
        <end position="339"/>
    </location>
</feature>
<evidence type="ECO:0000256" key="3">
    <source>
        <dbReference type="ARBA" id="ARBA00022527"/>
    </source>
</evidence>
<dbReference type="FunFam" id="1.10.510.10:FF:000421">
    <property type="entry name" value="Serine/threonine-protein kinase PAK 6"/>
    <property type="match status" value="1"/>
</dbReference>
<dbReference type="InterPro" id="IPR017441">
    <property type="entry name" value="Protein_kinase_ATP_BS"/>
</dbReference>
<dbReference type="EC" id="2.7.11.1" evidence="2"/>
<protein>
    <recommendedName>
        <fullName evidence="2">non-specific serine/threonine protein kinase</fullName>
        <ecNumber evidence="2">2.7.11.1</ecNumber>
    </recommendedName>
</protein>
<dbReference type="Gene3D" id="1.10.510.10">
    <property type="entry name" value="Transferase(Phosphotransferase) domain 1"/>
    <property type="match status" value="1"/>
</dbReference>
<evidence type="ECO:0000256" key="6">
    <source>
        <dbReference type="RuleBase" id="RU000304"/>
    </source>
</evidence>
<dbReference type="InterPro" id="IPR051931">
    <property type="entry name" value="PAK3-like"/>
</dbReference>
<dbReference type="PRINTS" id="PR00109">
    <property type="entry name" value="TYRKINASE"/>
</dbReference>
<keyword evidence="10" id="KW-1185">Reference proteome</keyword>
<proteinExistence type="inferred from homology"/>
<dbReference type="PROSITE" id="PS50011">
    <property type="entry name" value="PROTEIN_KINASE_DOM"/>
    <property type="match status" value="1"/>
</dbReference>
<reference evidence="9" key="3">
    <citation type="submission" date="2025-09" db="UniProtKB">
        <authorList>
            <consortium name="Ensembl"/>
        </authorList>
    </citation>
    <scope>IDENTIFICATION</scope>
</reference>
<dbReference type="InterPro" id="IPR011009">
    <property type="entry name" value="Kinase-like_dom_sf"/>
</dbReference>
<dbReference type="Gene3D" id="3.30.200.20">
    <property type="entry name" value="Phosphorylase Kinase, domain 1"/>
    <property type="match status" value="1"/>
</dbReference>
<dbReference type="Proteomes" id="UP000694553">
    <property type="component" value="Unassembled WGS sequence"/>
</dbReference>
<dbReference type="PANTHER" id="PTHR45832">
    <property type="entry name" value="SERINE/THREONINE-PROTEIN KINASE SAMKA-RELATED-RELATED"/>
    <property type="match status" value="1"/>
</dbReference>
<evidence type="ECO:0000256" key="7">
    <source>
        <dbReference type="SAM" id="MobiDB-lite"/>
    </source>
</evidence>
<comment type="similarity">
    <text evidence="1">Belongs to the protein kinase superfamily. STE Ser/Thr protein kinase family. STE20 subfamily.</text>
</comment>
<evidence type="ECO:0000256" key="5">
    <source>
        <dbReference type="ARBA" id="ARBA00022840"/>
    </source>
</evidence>
<dbReference type="InterPro" id="IPR000719">
    <property type="entry name" value="Prot_kinase_dom"/>
</dbReference>
<dbReference type="AlphaFoldDB" id="A0A8U7NKG7"/>
<dbReference type="SMART" id="SM00220">
    <property type="entry name" value="S_TKc"/>
    <property type="match status" value="1"/>
</dbReference>
<sequence length="339" mass="37139">MWFLSGSTVSVGEPAEKYLELEQVGQGAFGTVSKGLDRATGGEVAIKKMSLRGQNGERAVNEILVLKDKKNPNIVSSLDSFLVDEDLWLVMEYMDGGTLQDVVRQTRMAEGEMAAVSRECLQGLDFLHSNRVIHRDLKSSNILLATDGSVKLADFGLCAQLSPEQEQRSSMVGTAHWMAPEVVTSSPYGPKVDIWSLGIVTIEMVEGEPPYFEHTGAMARCLIRQNGTPQLQEPRRLSALLRDFLECSLEPDEERRWSAQELLQVDAKRLQGKQQREGGVFSWGPPPIVSGLAAFHMLRQQNPRLVWLGRVLCRSSGPGAPQGAGTSSSRSGGSEPCLT</sequence>
<dbReference type="OMA" id="KETRACA"/>
<name>A0A8U7NKG7_CORMO</name>
<keyword evidence="4 6" id="KW-0547">Nucleotide-binding</keyword>
<dbReference type="GO" id="GO:0004674">
    <property type="term" value="F:protein serine/threonine kinase activity"/>
    <property type="evidence" value="ECO:0007669"/>
    <property type="project" value="UniProtKB-KW"/>
</dbReference>
<dbReference type="Pfam" id="PF00069">
    <property type="entry name" value="Pkinase"/>
    <property type="match status" value="1"/>
</dbReference>
<evidence type="ECO:0000313" key="9">
    <source>
        <dbReference type="Ensembl" id="ENSCMUP00000030551.1"/>
    </source>
</evidence>
<dbReference type="SUPFAM" id="SSF56112">
    <property type="entry name" value="Protein kinase-like (PK-like)"/>
    <property type="match status" value="1"/>
</dbReference>
<evidence type="ECO:0000259" key="8">
    <source>
        <dbReference type="PROSITE" id="PS50011"/>
    </source>
</evidence>
<feature type="compositionally biased region" description="Low complexity" evidence="7">
    <location>
        <begin position="323"/>
        <end position="339"/>
    </location>
</feature>
<dbReference type="Ensembl" id="ENSCMUT00000032856.1">
    <property type="protein sequence ID" value="ENSCMUP00000030551.1"/>
    <property type="gene ID" value="ENSCMUG00000019912.1"/>
</dbReference>
<reference evidence="10" key="1">
    <citation type="submission" date="2019-10" db="EMBL/GenBank/DDBJ databases">
        <title>Corvus moneduloides (New Caledonian crow) genome, bCorMon1, primary haplotype.</title>
        <authorList>
            <person name="Rutz C."/>
            <person name="Fungtammasan C."/>
            <person name="Mountcastle J."/>
            <person name="Formenti G."/>
            <person name="Chow W."/>
            <person name="Howe K."/>
            <person name="Steele M.P."/>
            <person name="Fernandes J."/>
            <person name="Gilbert M.T.P."/>
            <person name="Fedrigo O."/>
            <person name="Jarvis E.D."/>
            <person name="Gemmell N."/>
        </authorList>
    </citation>
    <scope>NUCLEOTIDE SEQUENCE [LARGE SCALE GENOMIC DNA]</scope>
</reference>
<keyword evidence="5 6" id="KW-0067">ATP-binding</keyword>
<dbReference type="InterPro" id="IPR001245">
    <property type="entry name" value="Ser-Thr/Tyr_kinase_cat_dom"/>
</dbReference>
<feature type="domain" description="Protein kinase" evidence="8">
    <location>
        <begin position="18"/>
        <end position="270"/>
    </location>
</feature>
<dbReference type="InterPro" id="IPR008271">
    <property type="entry name" value="Ser/Thr_kinase_AS"/>
</dbReference>
<keyword evidence="3 6" id="KW-0418">Kinase</keyword>
<dbReference type="PROSITE" id="PS00107">
    <property type="entry name" value="PROTEIN_KINASE_ATP"/>
    <property type="match status" value="1"/>
</dbReference>
<dbReference type="PROSITE" id="PS00108">
    <property type="entry name" value="PROTEIN_KINASE_ST"/>
    <property type="match status" value="1"/>
</dbReference>
<accession>A0A8U7NKG7</accession>
<dbReference type="CDD" id="cd06614">
    <property type="entry name" value="STKc_PAK"/>
    <property type="match status" value="1"/>
</dbReference>
<gene>
    <name evidence="9" type="primary">LOC116439028</name>
</gene>
<keyword evidence="3 6" id="KW-0723">Serine/threonine-protein kinase</keyword>
<dbReference type="GO" id="GO:0005524">
    <property type="term" value="F:ATP binding"/>
    <property type="evidence" value="ECO:0007669"/>
    <property type="project" value="UniProtKB-UniRule"/>
</dbReference>
<organism evidence="9 10">
    <name type="scientific">Corvus moneduloides</name>
    <name type="common">New Caledonian crow</name>
    <dbReference type="NCBI Taxonomy" id="1196302"/>
    <lineage>
        <taxon>Eukaryota</taxon>
        <taxon>Metazoa</taxon>
        <taxon>Chordata</taxon>
        <taxon>Craniata</taxon>
        <taxon>Vertebrata</taxon>
        <taxon>Euteleostomi</taxon>
        <taxon>Archelosauria</taxon>
        <taxon>Archosauria</taxon>
        <taxon>Dinosauria</taxon>
        <taxon>Saurischia</taxon>
        <taxon>Theropoda</taxon>
        <taxon>Coelurosauria</taxon>
        <taxon>Aves</taxon>
        <taxon>Neognathae</taxon>
        <taxon>Neoaves</taxon>
        <taxon>Telluraves</taxon>
        <taxon>Australaves</taxon>
        <taxon>Passeriformes</taxon>
        <taxon>Corvoidea</taxon>
        <taxon>Corvidae</taxon>
        <taxon>Corvus</taxon>
    </lineage>
</organism>
<keyword evidence="3 6" id="KW-0808">Transferase</keyword>
<evidence type="ECO:0000256" key="2">
    <source>
        <dbReference type="ARBA" id="ARBA00012513"/>
    </source>
</evidence>
<evidence type="ECO:0000313" key="10">
    <source>
        <dbReference type="Proteomes" id="UP000694553"/>
    </source>
</evidence>
<evidence type="ECO:0000256" key="4">
    <source>
        <dbReference type="ARBA" id="ARBA00022741"/>
    </source>
</evidence>
<evidence type="ECO:0000256" key="1">
    <source>
        <dbReference type="ARBA" id="ARBA00008874"/>
    </source>
</evidence>
<reference evidence="9" key="2">
    <citation type="submission" date="2025-08" db="UniProtKB">
        <authorList>
            <consortium name="Ensembl"/>
        </authorList>
    </citation>
    <scope>IDENTIFICATION</scope>
</reference>
<dbReference type="PANTHER" id="PTHR45832:SF22">
    <property type="entry name" value="SERINE_THREONINE-PROTEIN KINASE SAMKA-RELATED"/>
    <property type="match status" value="1"/>
</dbReference>